<accession>A0A564XYW7</accession>
<dbReference type="Proteomes" id="UP000321570">
    <property type="component" value="Unassembled WGS sequence"/>
</dbReference>
<keyword evidence="2" id="KW-1185">Reference proteome</keyword>
<evidence type="ECO:0000313" key="1">
    <source>
        <dbReference type="EMBL" id="VUZ40221.1"/>
    </source>
</evidence>
<proteinExistence type="predicted"/>
<dbReference type="EMBL" id="CABIJS010000033">
    <property type="protein sequence ID" value="VUZ40221.1"/>
    <property type="molecule type" value="Genomic_DNA"/>
</dbReference>
<protein>
    <submittedName>
        <fullName evidence="1">Uncharacterized protein</fullName>
    </submittedName>
</protein>
<reference evidence="1 2" key="1">
    <citation type="submission" date="2019-07" db="EMBL/GenBank/DDBJ databases">
        <authorList>
            <person name="Jastrzebski P J."/>
            <person name="Paukszto L."/>
            <person name="Jastrzebski P J."/>
        </authorList>
    </citation>
    <scope>NUCLEOTIDE SEQUENCE [LARGE SCALE GENOMIC DNA]</scope>
    <source>
        <strain evidence="1 2">WMS-il1</strain>
    </source>
</reference>
<gene>
    <name evidence="1" type="ORF">WMSIL1_LOCUS1598</name>
</gene>
<sequence length="53" mass="5858">MSTVQLSLARDKTNVEMESCGHISKRAFSIGDRLKLGIRGQVDFEFSLVSEAV</sequence>
<dbReference type="AlphaFoldDB" id="A0A564XYW7"/>
<evidence type="ECO:0000313" key="2">
    <source>
        <dbReference type="Proteomes" id="UP000321570"/>
    </source>
</evidence>
<name>A0A564XYW7_HYMDI</name>
<organism evidence="1 2">
    <name type="scientific">Hymenolepis diminuta</name>
    <name type="common">Rat tapeworm</name>
    <dbReference type="NCBI Taxonomy" id="6216"/>
    <lineage>
        <taxon>Eukaryota</taxon>
        <taxon>Metazoa</taxon>
        <taxon>Spiralia</taxon>
        <taxon>Lophotrochozoa</taxon>
        <taxon>Platyhelminthes</taxon>
        <taxon>Cestoda</taxon>
        <taxon>Eucestoda</taxon>
        <taxon>Cyclophyllidea</taxon>
        <taxon>Hymenolepididae</taxon>
        <taxon>Hymenolepis</taxon>
    </lineage>
</organism>